<evidence type="ECO:0000313" key="3">
    <source>
        <dbReference type="Proteomes" id="UP000265520"/>
    </source>
</evidence>
<protein>
    <submittedName>
        <fullName evidence="2">BES1/BZR1-like protein</fullName>
    </submittedName>
</protein>
<feature type="region of interest" description="Disordered" evidence="1">
    <location>
        <begin position="17"/>
        <end position="36"/>
    </location>
</feature>
<keyword evidence="3" id="KW-1185">Reference proteome</keyword>
<organism evidence="2 3">
    <name type="scientific">Trifolium medium</name>
    <dbReference type="NCBI Taxonomy" id="97028"/>
    <lineage>
        <taxon>Eukaryota</taxon>
        <taxon>Viridiplantae</taxon>
        <taxon>Streptophyta</taxon>
        <taxon>Embryophyta</taxon>
        <taxon>Tracheophyta</taxon>
        <taxon>Spermatophyta</taxon>
        <taxon>Magnoliopsida</taxon>
        <taxon>eudicotyledons</taxon>
        <taxon>Gunneridae</taxon>
        <taxon>Pentapetalae</taxon>
        <taxon>rosids</taxon>
        <taxon>fabids</taxon>
        <taxon>Fabales</taxon>
        <taxon>Fabaceae</taxon>
        <taxon>Papilionoideae</taxon>
        <taxon>50 kb inversion clade</taxon>
        <taxon>NPAAA clade</taxon>
        <taxon>Hologalegina</taxon>
        <taxon>IRL clade</taxon>
        <taxon>Trifolieae</taxon>
        <taxon>Trifolium</taxon>
    </lineage>
</organism>
<evidence type="ECO:0000256" key="1">
    <source>
        <dbReference type="SAM" id="MobiDB-lite"/>
    </source>
</evidence>
<dbReference type="AlphaFoldDB" id="A0A392U0T3"/>
<comment type="caution">
    <text evidence="2">The sequence shown here is derived from an EMBL/GenBank/DDBJ whole genome shotgun (WGS) entry which is preliminary data.</text>
</comment>
<feature type="non-terminal residue" evidence="2">
    <location>
        <position position="62"/>
    </location>
</feature>
<dbReference type="Proteomes" id="UP000265520">
    <property type="component" value="Unassembled WGS sequence"/>
</dbReference>
<proteinExistence type="predicted"/>
<reference evidence="2 3" key="1">
    <citation type="journal article" date="2018" name="Front. Plant Sci.">
        <title>Red Clover (Trifolium pratense) and Zigzag Clover (T. medium) - A Picture of Genomic Similarities and Differences.</title>
        <authorList>
            <person name="Dluhosova J."/>
            <person name="Istvanek J."/>
            <person name="Nedelnik J."/>
            <person name="Repkova J."/>
        </authorList>
    </citation>
    <scope>NUCLEOTIDE SEQUENCE [LARGE SCALE GENOMIC DNA]</scope>
    <source>
        <strain evidence="3">cv. 10/8</strain>
        <tissue evidence="2">Leaf</tissue>
    </source>
</reference>
<sequence>MNVTDWEERSARTGWTGQHYSFLPSSGPPSPGRQIVDPEWFAGIKLPHARPTSPTFNLVSRN</sequence>
<evidence type="ECO:0000313" key="2">
    <source>
        <dbReference type="EMBL" id="MCI67021.1"/>
    </source>
</evidence>
<name>A0A392U0T3_9FABA</name>
<accession>A0A392U0T3</accession>
<dbReference type="EMBL" id="LXQA010707082">
    <property type="protein sequence ID" value="MCI67021.1"/>
    <property type="molecule type" value="Genomic_DNA"/>
</dbReference>